<dbReference type="EMBL" id="CAJVPM010003261">
    <property type="protein sequence ID" value="CAG8498810.1"/>
    <property type="molecule type" value="Genomic_DNA"/>
</dbReference>
<comment type="caution">
    <text evidence="1">The sequence shown here is derived from an EMBL/GenBank/DDBJ whole genome shotgun (WGS) entry which is preliminary data.</text>
</comment>
<keyword evidence="2" id="KW-1185">Reference proteome</keyword>
<protein>
    <submittedName>
        <fullName evidence="1">1854_t:CDS:1</fullName>
    </submittedName>
</protein>
<accession>A0ACA9KWY9</accession>
<proteinExistence type="predicted"/>
<evidence type="ECO:0000313" key="2">
    <source>
        <dbReference type="Proteomes" id="UP000789860"/>
    </source>
</evidence>
<organism evidence="1 2">
    <name type="scientific">Scutellospora calospora</name>
    <dbReference type="NCBI Taxonomy" id="85575"/>
    <lineage>
        <taxon>Eukaryota</taxon>
        <taxon>Fungi</taxon>
        <taxon>Fungi incertae sedis</taxon>
        <taxon>Mucoromycota</taxon>
        <taxon>Glomeromycotina</taxon>
        <taxon>Glomeromycetes</taxon>
        <taxon>Diversisporales</taxon>
        <taxon>Gigasporaceae</taxon>
        <taxon>Scutellospora</taxon>
    </lineage>
</organism>
<gene>
    <name evidence="1" type="ORF">SCALOS_LOCUS3146</name>
</gene>
<feature type="non-terminal residue" evidence="1">
    <location>
        <position position="1"/>
    </location>
</feature>
<name>A0ACA9KWY9_9GLOM</name>
<sequence>LPKDFYNSKLSLFCSGEDLSFFSNEDNKNDNMRSDKDYKSKEESEEKDVINFDVSDIDNSLEANIQNINNEVLRIIL</sequence>
<evidence type="ECO:0000313" key="1">
    <source>
        <dbReference type="EMBL" id="CAG8498810.1"/>
    </source>
</evidence>
<reference evidence="1" key="1">
    <citation type="submission" date="2021-06" db="EMBL/GenBank/DDBJ databases">
        <authorList>
            <person name="Kallberg Y."/>
            <person name="Tangrot J."/>
            <person name="Rosling A."/>
        </authorList>
    </citation>
    <scope>NUCLEOTIDE SEQUENCE</scope>
    <source>
        <strain evidence="1">AU212A</strain>
    </source>
</reference>
<dbReference type="Proteomes" id="UP000789860">
    <property type="component" value="Unassembled WGS sequence"/>
</dbReference>